<keyword evidence="4" id="KW-1185">Reference proteome</keyword>
<dbReference type="InterPro" id="IPR032675">
    <property type="entry name" value="LRR_dom_sf"/>
</dbReference>
<evidence type="ECO:0000256" key="1">
    <source>
        <dbReference type="SAM" id="Coils"/>
    </source>
</evidence>
<dbReference type="Gene3D" id="3.80.10.10">
    <property type="entry name" value="Ribonuclease Inhibitor"/>
    <property type="match status" value="1"/>
</dbReference>
<sequence>MEHIPVQLSAIPHPAVQSMALCYLNDQGATCDKKLEDELEQLTSQISGLQASHDELVRDMRNLQARAARIQNANAPIARLPPDILVMVFEECRHMNPQWTGVLSLLRQLPVQVRLSHVCSQWRAVALSTPSLWSSIHFPFELKEESLHEYLRRSEGSLLQVYLGPWAKYSNLEHTLTTVLMPHVCRFQELVLDAVSRETLSALLLAFRDAAAPALRRLKVMCRGTIITHGPLPAVNIFTRGAPLLTDVRLDNVPVIFPNLGVEMLSFSFYPGPQFPMLRSGFHQVLSACPSLKTLHLRGFVELVSQIPILPIHLPTLRELVVNGRILANGLRLFDLISAPNLDTLVLEDVKAHTLASIHKFIARSHPHAFQSLTQLRYVRCEFGPDLDVHLLRALPSVAELVLSVDKHMHLIRLLVNSDKQAGMCGCPPMWPDLRTVTLHTQGYAAHAGHAVGTPGVPVNEPSPTMHLLQEWVAYRNALGRPLALLRFKGPNAGPFSSEFHWGLSLNQVKQYVTVPTEAICCAASSMGVLADCGYVEDWAADAEAYSNQLRQFLAQVSLVRHQIAPVLPPNFNIQHLRRRIGVPT</sequence>
<dbReference type="Gene3D" id="1.20.1280.50">
    <property type="match status" value="1"/>
</dbReference>
<keyword evidence="1" id="KW-0175">Coiled coil</keyword>
<accession>A0A8I3A7B8</accession>
<comment type="caution">
    <text evidence="3">The sequence shown here is derived from an EMBL/GenBank/DDBJ whole genome shotgun (WGS) entry which is preliminary data.</text>
</comment>
<feature type="coiled-coil region" evidence="1">
    <location>
        <begin position="32"/>
        <end position="73"/>
    </location>
</feature>
<dbReference type="AlphaFoldDB" id="A0A8I3A7B8"/>
<dbReference type="EMBL" id="JAGFBS010000018">
    <property type="protein sequence ID" value="KAG6374468.1"/>
    <property type="molecule type" value="Genomic_DNA"/>
</dbReference>
<dbReference type="PANTHER" id="PTHR38926:SF72">
    <property type="entry name" value="IM:7136021-RELATED"/>
    <property type="match status" value="1"/>
</dbReference>
<evidence type="ECO:0000313" key="4">
    <source>
        <dbReference type="Proteomes" id="UP000683000"/>
    </source>
</evidence>
<dbReference type="SUPFAM" id="SSF52047">
    <property type="entry name" value="RNI-like"/>
    <property type="match status" value="1"/>
</dbReference>
<protein>
    <recommendedName>
        <fullName evidence="2">F-box domain-containing protein</fullName>
    </recommendedName>
</protein>
<dbReference type="PANTHER" id="PTHR38926">
    <property type="entry name" value="F-BOX DOMAIN CONTAINING PROTEIN, EXPRESSED"/>
    <property type="match status" value="1"/>
</dbReference>
<dbReference type="InterPro" id="IPR001810">
    <property type="entry name" value="F-box_dom"/>
</dbReference>
<evidence type="ECO:0000313" key="3">
    <source>
        <dbReference type="EMBL" id="KAG6374468.1"/>
    </source>
</evidence>
<dbReference type="OrthoDB" id="2884925at2759"/>
<dbReference type="Pfam" id="PF12937">
    <property type="entry name" value="F-box-like"/>
    <property type="match status" value="1"/>
</dbReference>
<dbReference type="Proteomes" id="UP000683000">
    <property type="component" value="Unassembled WGS sequence"/>
</dbReference>
<feature type="domain" description="F-box" evidence="2">
    <location>
        <begin position="77"/>
        <end position="138"/>
    </location>
</feature>
<name>A0A8I3A7B8_9AGAM</name>
<evidence type="ECO:0000259" key="2">
    <source>
        <dbReference type="Pfam" id="PF12937"/>
    </source>
</evidence>
<reference evidence="3" key="1">
    <citation type="submission" date="2021-03" db="EMBL/GenBank/DDBJ databases">
        <title>Evolutionary innovations through gain and loss of genes in the ectomycorrhizal Boletales.</title>
        <authorList>
            <person name="Wu G."/>
            <person name="Miyauchi S."/>
            <person name="Morin E."/>
            <person name="Yang Z.-L."/>
            <person name="Xu J."/>
            <person name="Martin F.M."/>
        </authorList>
    </citation>
    <scope>NUCLEOTIDE SEQUENCE</scope>
    <source>
        <strain evidence="3">BR01</strain>
    </source>
</reference>
<proteinExistence type="predicted"/>
<gene>
    <name evidence="3" type="ORF">JVT61DRAFT_4511</name>
</gene>
<organism evidence="3 4">
    <name type="scientific">Boletus reticuloceps</name>
    <dbReference type="NCBI Taxonomy" id="495285"/>
    <lineage>
        <taxon>Eukaryota</taxon>
        <taxon>Fungi</taxon>
        <taxon>Dikarya</taxon>
        <taxon>Basidiomycota</taxon>
        <taxon>Agaricomycotina</taxon>
        <taxon>Agaricomycetes</taxon>
        <taxon>Agaricomycetidae</taxon>
        <taxon>Boletales</taxon>
        <taxon>Boletineae</taxon>
        <taxon>Boletaceae</taxon>
        <taxon>Boletoideae</taxon>
        <taxon>Boletus</taxon>
    </lineage>
</organism>